<evidence type="ECO:0000313" key="2">
    <source>
        <dbReference type="Proteomes" id="UP001157502"/>
    </source>
</evidence>
<organism evidence="1 2">
    <name type="scientific">Dallia pectoralis</name>
    <name type="common">Alaska blackfish</name>
    <dbReference type="NCBI Taxonomy" id="75939"/>
    <lineage>
        <taxon>Eukaryota</taxon>
        <taxon>Metazoa</taxon>
        <taxon>Chordata</taxon>
        <taxon>Craniata</taxon>
        <taxon>Vertebrata</taxon>
        <taxon>Euteleostomi</taxon>
        <taxon>Actinopterygii</taxon>
        <taxon>Neopterygii</taxon>
        <taxon>Teleostei</taxon>
        <taxon>Protacanthopterygii</taxon>
        <taxon>Esociformes</taxon>
        <taxon>Umbridae</taxon>
        <taxon>Dallia</taxon>
    </lineage>
</organism>
<name>A0ACC2EZK5_DALPE</name>
<accession>A0ACC2EZK5</accession>
<evidence type="ECO:0000313" key="1">
    <source>
        <dbReference type="EMBL" id="KAJ7984511.1"/>
    </source>
</evidence>
<comment type="caution">
    <text evidence="1">The sequence shown here is derived from an EMBL/GenBank/DDBJ whole genome shotgun (WGS) entry which is preliminary data.</text>
</comment>
<keyword evidence="2" id="KW-1185">Reference proteome</keyword>
<proteinExistence type="predicted"/>
<dbReference type="Proteomes" id="UP001157502">
    <property type="component" value="Chromosome 37"/>
</dbReference>
<gene>
    <name evidence="1" type="ORF">DPEC_G00355570</name>
</gene>
<reference evidence="1" key="1">
    <citation type="submission" date="2021-05" db="EMBL/GenBank/DDBJ databases">
        <authorList>
            <person name="Pan Q."/>
            <person name="Jouanno E."/>
            <person name="Zahm M."/>
            <person name="Klopp C."/>
            <person name="Cabau C."/>
            <person name="Louis A."/>
            <person name="Berthelot C."/>
            <person name="Parey E."/>
            <person name="Roest Crollius H."/>
            <person name="Montfort J."/>
            <person name="Robinson-Rechavi M."/>
            <person name="Bouchez O."/>
            <person name="Lampietro C."/>
            <person name="Lopez Roques C."/>
            <person name="Donnadieu C."/>
            <person name="Postlethwait J."/>
            <person name="Bobe J."/>
            <person name="Dillon D."/>
            <person name="Chandos A."/>
            <person name="von Hippel F."/>
            <person name="Guiguen Y."/>
        </authorList>
    </citation>
    <scope>NUCLEOTIDE SEQUENCE</scope>
    <source>
        <strain evidence="1">YG-Jan2019</strain>
    </source>
</reference>
<dbReference type="EMBL" id="CM055764">
    <property type="protein sequence ID" value="KAJ7984511.1"/>
    <property type="molecule type" value="Genomic_DNA"/>
</dbReference>
<sequence length="69" mass="7749">MGDGGWGVDIRGPQREAKGKRWWPSPREKTANGGKVLLGSPSEVYSTIEYSSGWNLCLLLHQLRVRLRP</sequence>
<protein>
    <submittedName>
        <fullName evidence="1">Uncharacterized protein</fullName>
    </submittedName>
</protein>